<dbReference type="AlphaFoldDB" id="A0A1T4SZW5"/>
<dbReference type="PANTHER" id="PTHR30372:SF4">
    <property type="entry name" value="LIPID-A-DISACCHARIDE SYNTHASE, MITOCHONDRIAL-RELATED"/>
    <property type="match status" value="1"/>
</dbReference>
<dbReference type="EMBL" id="FUXL01000016">
    <property type="protein sequence ID" value="SKA33672.1"/>
    <property type="molecule type" value="Genomic_DNA"/>
</dbReference>
<evidence type="ECO:0000256" key="2">
    <source>
        <dbReference type="ARBA" id="ARBA00007868"/>
    </source>
</evidence>
<proteinExistence type="inferred from homology"/>
<evidence type="ECO:0000256" key="1">
    <source>
        <dbReference type="ARBA" id="ARBA00002056"/>
    </source>
</evidence>
<dbReference type="RefSeq" id="WP_078709856.1">
    <property type="nucleotide sequence ID" value="NZ_FUXL01000016.1"/>
</dbReference>
<protein>
    <recommendedName>
        <fullName evidence="4 11">Lipid-A-disaccharide synthase</fullName>
        <ecNumber evidence="3 11">2.4.1.182</ecNumber>
    </recommendedName>
</protein>
<dbReference type="Proteomes" id="UP000190135">
    <property type="component" value="Unassembled WGS sequence"/>
</dbReference>
<sequence length="388" mass="43141">MTTIAFIVGEESGDRLGADLIRALRHRLPDFRPIGLGGEAMAGEGVTSLFDISELSIIGIGAVLARLPQLLVRIRQTADWVVEQRPDALVIIDSPDFSHRVARQVRARNPRIPIINYMPPTVWAWRPRRAAKMRPYVDHAICALPFEPSVLAELGGPPATYVGHPLVYEPHLQEIAARVEREGPCAPASPPRLVVLPGSRRGEIRRLGAIFGQTLSLVKTWRPDLDAVLPTLPRRRKEVETAISDWPYKPPIVIDEEAKWRAFANADAALAASGTVSLELALADVPMVLAYRLDPVGYHLRHLVTAWTAALPNFIAGHPLVPEHFHEFARPETMARRLMRLIETTPERAAQVAGFAEIRRRMHVERPPGEAAAEIVLDCIERNQSRPQ</sequence>
<organism evidence="12 13">
    <name type="scientific">Consotaella salsifontis</name>
    <dbReference type="NCBI Taxonomy" id="1365950"/>
    <lineage>
        <taxon>Bacteria</taxon>
        <taxon>Pseudomonadati</taxon>
        <taxon>Pseudomonadota</taxon>
        <taxon>Alphaproteobacteria</taxon>
        <taxon>Hyphomicrobiales</taxon>
        <taxon>Aurantimonadaceae</taxon>
        <taxon>Consotaella</taxon>
    </lineage>
</organism>
<keyword evidence="5" id="KW-0444">Lipid biosynthesis</keyword>
<dbReference type="SUPFAM" id="SSF53756">
    <property type="entry name" value="UDP-Glycosyltransferase/glycogen phosphorylase"/>
    <property type="match status" value="1"/>
</dbReference>
<evidence type="ECO:0000256" key="3">
    <source>
        <dbReference type="ARBA" id="ARBA00012687"/>
    </source>
</evidence>
<dbReference type="GO" id="GO:0005543">
    <property type="term" value="F:phospholipid binding"/>
    <property type="evidence" value="ECO:0007669"/>
    <property type="project" value="TreeGrafter"/>
</dbReference>
<evidence type="ECO:0000256" key="4">
    <source>
        <dbReference type="ARBA" id="ARBA00020902"/>
    </source>
</evidence>
<evidence type="ECO:0000313" key="13">
    <source>
        <dbReference type="Proteomes" id="UP000190135"/>
    </source>
</evidence>
<evidence type="ECO:0000256" key="7">
    <source>
        <dbReference type="ARBA" id="ARBA00022676"/>
    </source>
</evidence>
<reference evidence="12 13" key="1">
    <citation type="submission" date="2017-02" db="EMBL/GenBank/DDBJ databases">
        <authorList>
            <person name="Peterson S.W."/>
        </authorList>
    </citation>
    <scope>NUCLEOTIDE SEQUENCE [LARGE SCALE GENOMIC DNA]</scope>
    <source>
        <strain evidence="12 13">USBA 369</strain>
    </source>
</reference>
<evidence type="ECO:0000256" key="10">
    <source>
        <dbReference type="ARBA" id="ARBA00048975"/>
    </source>
</evidence>
<accession>A0A1T4SZW5</accession>
<evidence type="ECO:0000256" key="11">
    <source>
        <dbReference type="NCBIfam" id="TIGR00215"/>
    </source>
</evidence>
<comment type="function">
    <text evidence="1">Condensation of UDP-2,3-diacylglucosamine and 2,3-diacylglucosamine-1-phosphate to form lipid A disaccharide, a precursor of lipid A, a phosphorylated glycolipid that anchors the lipopolysaccharide to the outer membrane of the cell.</text>
</comment>
<dbReference type="Pfam" id="PF02684">
    <property type="entry name" value="LpxB"/>
    <property type="match status" value="1"/>
</dbReference>
<keyword evidence="7" id="KW-0328">Glycosyltransferase</keyword>
<dbReference type="InterPro" id="IPR003835">
    <property type="entry name" value="Glyco_trans_19"/>
</dbReference>
<evidence type="ECO:0000256" key="8">
    <source>
        <dbReference type="ARBA" id="ARBA00022679"/>
    </source>
</evidence>
<dbReference type="EC" id="2.4.1.182" evidence="3 11"/>
<dbReference type="GO" id="GO:0016020">
    <property type="term" value="C:membrane"/>
    <property type="evidence" value="ECO:0007669"/>
    <property type="project" value="GOC"/>
</dbReference>
<dbReference type="OrthoDB" id="9801642at2"/>
<keyword evidence="8" id="KW-0808">Transferase</keyword>
<dbReference type="NCBIfam" id="TIGR00215">
    <property type="entry name" value="lpxB"/>
    <property type="match status" value="1"/>
</dbReference>
<dbReference type="STRING" id="1365950.SAMN05428963_11655"/>
<dbReference type="PANTHER" id="PTHR30372">
    <property type="entry name" value="LIPID-A-DISACCHARIDE SYNTHASE"/>
    <property type="match status" value="1"/>
</dbReference>
<evidence type="ECO:0000256" key="6">
    <source>
        <dbReference type="ARBA" id="ARBA00022556"/>
    </source>
</evidence>
<gene>
    <name evidence="12" type="ORF">SAMN05428963_11655</name>
</gene>
<name>A0A1T4SZW5_9HYPH</name>
<keyword evidence="13" id="KW-1185">Reference proteome</keyword>
<keyword evidence="9" id="KW-0443">Lipid metabolism</keyword>
<evidence type="ECO:0000256" key="9">
    <source>
        <dbReference type="ARBA" id="ARBA00023098"/>
    </source>
</evidence>
<comment type="similarity">
    <text evidence="2">Belongs to the LpxB family.</text>
</comment>
<dbReference type="GO" id="GO:0009245">
    <property type="term" value="P:lipid A biosynthetic process"/>
    <property type="evidence" value="ECO:0007669"/>
    <property type="project" value="UniProtKB-UniRule"/>
</dbReference>
<keyword evidence="6" id="KW-0441">Lipid A biosynthesis</keyword>
<dbReference type="GO" id="GO:0008915">
    <property type="term" value="F:lipid-A-disaccharide synthase activity"/>
    <property type="evidence" value="ECO:0007669"/>
    <property type="project" value="UniProtKB-UniRule"/>
</dbReference>
<evidence type="ECO:0000256" key="5">
    <source>
        <dbReference type="ARBA" id="ARBA00022516"/>
    </source>
</evidence>
<comment type="catalytic activity">
    <reaction evidence="10">
        <text>a lipid X + a UDP-2-N,3-O-bis[(3R)-3-hydroxyacyl]-alpha-D-glucosamine = a lipid A disaccharide + UDP + H(+)</text>
        <dbReference type="Rhea" id="RHEA:67828"/>
        <dbReference type="ChEBI" id="CHEBI:15378"/>
        <dbReference type="ChEBI" id="CHEBI:58223"/>
        <dbReference type="ChEBI" id="CHEBI:137748"/>
        <dbReference type="ChEBI" id="CHEBI:176338"/>
        <dbReference type="ChEBI" id="CHEBI:176343"/>
        <dbReference type="EC" id="2.4.1.182"/>
    </reaction>
</comment>
<evidence type="ECO:0000313" key="12">
    <source>
        <dbReference type="EMBL" id="SKA33672.1"/>
    </source>
</evidence>